<dbReference type="GO" id="GO:0042285">
    <property type="term" value="F:xylosyltransferase activity"/>
    <property type="evidence" value="ECO:0007669"/>
    <property type="project" value="TreeGrafter"/>
</dbReference>
<evidence type="ECO:0000256" key="3">
    <source>
        <dbReference type="ARBA" id="ARBA00022968"/>
    </source>
</evidence>
<dbReference type="FunFam" id="3.90.550.10:FF:000229">
    <property type="entry name" value="Glycosyltransferase-like protein LARGE"/>
    <property type="match status" value="1"/>
</dbReference>
<dbReference type="KEGG" id="epa:110238176"/>
<feature type="coiled-coil region" evidence="8">
    <location>
        <begin position="60"/>
        <end position="94"/>
    </location>
</feature>
<keyword evidence="8" id="KW-0175">Coiled coil</keyword>
<dbReference type="InterPro" id="IPR029044">
    <property type="entry name" value="Nucleotide-diphossugar_trans"/>
</dbReference>
<evidence type="ECO:0000313" key="11">
    <source>
        <dbReference type="Proteomes" id="UP000887567"/>
    </source>
</evidence>
<dbReference type="GeneID" id="110238176"/>
<dbReference type="AlphaFoldDB" id="A0A913X5Z7"/>
<dbReference type="EnsemblMetazoa" id="XM_021043819.2">
    <property type="protein sequence ID" value="XP_020899478.1"/>
    <property type="gene ID" value="LOC110238176"/>
</dbReference>
<dbReference type="GO" id="GO:0000139">
    <property type="term" value="C:Golgi membrane"/>
    <property type="evidence" value="ECO:0007669"/>
    <property type="project" value="UniProtKB-SubCell"/>
</dbReference>
<dbReference type="PANTHER" id="PTHR12270:SF25">
    <property type="entry name" value="GLYCOSYLTRANSFERASE-LIKE PROTEIN LARGE"/>
    <property type="match status" value="1"/>
</dbReference>
<keyword evidence="11" id="KW-1185">Reference proteome</keyword>
<feature type="transmembrane region" description="Helical" evidence="9">
    <location>
        <begin position="12"/>
        <end position="31"/>
    </location>
</feature>
<dbReference type="Proteomes" id="UP000887567">
    <property type="component" value="Unplaced"/>
</dbReference>
<dbReference type="Pfam" id="PF01501">
    <property type="entry name" value="Glyco_transf_8"/>
    <property type="match status" value="1"/>
</dbReference>
<dbReference type="InterPro" id="IPR051292">
    <property type="entry name" value="Xyl/GlcA_transferase"/>
</dbReference>
<keyword evidence="3" id="KW-0735">Signal-anchor</keyword>
<comment type="subcellular location">
    <subcellularLocation>
        <location evidence="1">Golgi apparatus membrane</location>
        <topology evidence="1">Single-pass type II membrane protein</topology>
    </subcellularLocation>
</comment>
<dbReference type="GO" id="GO:0015020">
    <property type="term" value="F:glucuronosyltransferase activity"/>
    <property type="evidence" value="ECO:0007669"/>
    <property type="project" value="TreeGrafter"/>
</dbReference>
<keyword evidence="5" id="KW-0333">Golgi apparatus</keyword>
<evidence type="ECO:0000256" key="9">
    <source>
        <dbReference type="SAM" id="Phobius"/>
    </source>
</evidence>
<evidence type="ECO:0000256" key="5">
    <source>
        <dbReference type="ARBA" id="ARBA00023034"/>
    </source>
</evidence>
<evidence type="ECO:0000256" key="2">
    <source>
        <dbReference type="ARBA" id="ARBA00022692"/>
    </source>
</evidence>
<evidence type="ECO:0000313" key="10">
    <source>
        <dbReference type="EnsemblMetazoa" id="XP_020899478.1"/>
    </source>
</evidence>
<evidence type="ECO:0000256" key="8">
    <source>
        <dbReference type="SAM" id="Coils"/>
    </source>
</evidence>
<dbReference type="PANTHER" id="PTHR12270">
    <property type="entry name" value="GLYCOSYLTRANSFERASE-RELATED"/>
    <property type="match status" value="1"/>
</dbReference>
<dbReference type="RefSeq" id="XP_020899478.1">
    <property type="nucleotide sequence ID" value="XM_021043819.2"/>
</dbReference>
<evidence type="ECO:0000256" key="7">
    <source>
        <dbReference type="ARBA" id="ARBA00023180"/>
    </source>
</evidence>
<reference evidence="10" key="1">
    <citation type="submission" date="2022-11" db="UniProtKB">
        <authorList>
            <consortium name="EnsemblMetazoa"/>
        </authorList>
    </citation>
    <scope>IDENTIFICATION</scope>
</reference>
<keyword evidence="4 9" id="KW-1133">Transmembrane helix</keyword>
<evidence type="ECO:0000256" key="4">
    <source>
        <dbReference type="ARBA" id="ARBA00022989"/>
    </source>
</evidence>
<keyword evidence="7" id="KW-0325">Glycoprotein</keyword>
<accession>A0A913X5Z7</accession>
<proteinExistence type="predicted"/>
<sequence length="694" mass="80852">MIYTSMAVVKVKILGVLLMLSLGSSVVLWWVTPPVHHSQGDDMPQLHSVKHDDTILWDRIHSLQSENNKLLSQIKIANQRLHDVNKQLMNYKNMNQVHKVNKTSCSDATSISQCEMIHIAVVCAGHDTTRQAITLIKSIIFYRRNPLHFHFLSDTVSELILSTLFKTWQLPAVDTDFYPISKLLDKVKWVPNKHYSGVFGLMKLVLTEALPEALDKVIVLDTDIIFASDVAELWRFLDNLTGMKVIGLVENQSDWYLGKLWKNHKPDIFNAVIKSRPHIVHTLPCVWNVQLGDNTRSELCYSKVTELKIVHWNSPKKLLVKNKHGDFFRNLYLTFLEYDGTLLRRWLFHCEESQSDQQHNNTLSSSEIGVVTKVPGVDSEDPCYDFKQQHFITHRTHLYYLSYDFNTPVGDYDVTLVAQLSMDRLQMVEALCRNWAGPISLAMYMSDSEAQQFLNYALNSPLLKSRNNVGYHIVFKEGQFYPVNYLRNVALENTRTPYVFLTDIDFLPMPDMDTYIRQMLKSSNTPNTKKAYVVPAFETPRYKLNFPRTKPELLSQWDLGNVFTFRSNEWSKGHAPTNYAKWRTATTPYTVQWEEDFEPYIVVPRNIVRYDTRFVGFGWNKVSQIMEVHAQGYEFVILPNAFIVHLPHSLSFDIFKFRSSQQYRRCIKELKEDFKKYLFDKYGQDRFPALEFDS</sequence>
<dbReference type="Pfam" id="PF13896">
    <property type="entry name" value="Glyco_transf_49"/>
    <property type="match status" value="1"/>
</dbReference>
<name>A0A913X5Z7_EXADI</name>
<dbReference type="Gene3D" id="3.90.550.10">
    <property type="entry name" value="Spore Coat Polysaccharide Biosynthesis Protein SpsA, Chain A"/>
    <property type="match status" value="2"/>
</dbReference>
<protein>
    <submittedName>
        <fullName evidence="10">Uncharacterized protein</fullName>
    </submittedName>
</protein>
<evidence type="ECO:0000256" key="1">
    <source>
        <dbReference type="ARBA" id="ARBA00004323"/>
    </source>
</evidence>
<dbReference type="OMA" id="EPYEVSW"/>
<keyword evidence="6 9" id="KW-0472">Membrane</keyword>
<dbReference type="GO" id="GO:0035269">
    <property type="term" value="P:protein O-linked glycosylation via mannose"/>
    <property type="evidence" value="ECO:0007669"/>
    <property type="project" value="TreeGrafter"/>
</dbReference>
<dbReference type="InterPro" id="IPR002495">
    <property type="entry name" value="Glyco_trans_8"/>
</dbReference>
<dbReference type="OrthoDB" id="411524at2759"/>
<evidence type="ECO:0000256" key="6">
    <source>
        <dbReference type="ARBA" id="ARBA00023136"/>
    </source>
</evidence>
<dbReference type="SUPFAM" id="SSF53448">
    <property type="entry name" value="Nucleotide-diphospho-sugar transferases"/>
    <property type="match status" value="2"/>
</dbReference>
<organism evidence="10 11">
    <name type="scientific">Exaiptasia diaphana</name>
    <name type="common">Tropical sea anemone</name>
    <name type="synonym">Aiptasia pulchella</name>
    <dbReference type="NCBI Taxonomy" id="2652724"/>
    <lineage>
        <taxon>Eukaryota</taxon>
        <taxon>Metazoa</taxon>
        <taxon>Cnidaria</taxon>
        <taxon>Anthozoa</taxon>
        <taxon>Hexacorallia</taxon>
        <taxon>Actiniaria</taxon>
        <taxon>Aiptasiidae</taxon>
        <taxon>Exaiptasia</taxon>
    </lineage>
</organism>
<keyword evidence="2 9" id="KW-0812">Transmembrane</keyword>